<reference evidence="1" key="1">
    <citation type="journal article" date="2021" name="Open Biol.">
        <title>Shared evolutionary footprints suggest mitochondrial oxidative damage underlies multiple complex I losses in fungi.</title>
        <authorList>
            <person name="Schikora-Tamarit M.A."/>
            <person name="Marcet-Houben M."/>
            <person name="Nosek J."/>
            <person name="Gabaldon T."/>
        </authorList>
    </citation>
    <scope>NUCLEOTIDE SEQUENCE</scope>
    <source>
        <strain evidence="1">CBS6075</strain>
    </source>
</reference>
<keyword evidence="2" id="KW-1185">Reference proteome</keyword>
<evidence type="ECO:0000313" key="1">
    <source>
        <dbReference type="EMBL" id="KAH3668898.1"/>
    </source>
</evidence>
<dbReference type="Proteomes" id="UP000769157">
    <property type="component" value="Unassembled WGS sequence"/>
</dbReference>
<sequence>MVCLPIWHWYMFLGDWLKSENGVRLAKMDRMLVGANSTCEWMLFSISAGVTAMFINTCSNGPIMSSWSRGRNIANLHVKRNAVLLFNLPESQGVCHHSSLFVRAPSNDSSVQLHTTNVWSRNVHSRSRWRNTQLIHKFWNFGNIRRTGGDLTLVSQVVQQTTWRSIGSMDRTQKSPRFRKQLTNRSGFQLCKERTSMNHSEMRDEPVEINLFGNNRVTTHLLQIQSRLRHKVTCREEILERGSDDGHRMVSSLNNQHSDQLLDTVHNEISSQFVSFLTQVDQLVRRQVFQMTSVGLQHDGYLTGFSNLTDLLSVVDRPANFEQESGSIRGHSFSALCRICISNHRELVSRRHLRLGHLDRVHSDLEFVSQSGHIVRVKDRFRADIFNSLVQ</sequence>
<comment type="caution">
    <text evidence="1">The sequence shown here is derived from an EMBL/GenBank/DDBJ whole genome shotgun (WGS) entry which is preliminary data.</text>
</comment>
<dbReference type="EMBL" id="JAEUBE010000158">
    <property type="protein sequence ID" value="KAH3668898.1"/>
    <property type="molecule type" value="Genomic_DNA"/>
</dbReference>
<name>A0A9P8T788_9ASCO</name>
<accession>A0A9P8T788</accession>
<gene>
    <name evidence="1" type="ORF">OGAPHI_002653</name>
</gene>
<protein>
    <submittedName>
        <fullName evidence="1">Uncharacterized protein</fullName>
    </submittedName>
</protein>
<dbReference type="OrthoDB" id="10663763at2759"/>
<dbReference type="AlphaFoldDB" id="A0A9P8T788"/>
<proteinExistence type="predicted"/>
<dbReference type="GeneID" id="70234620"/>
<dbReference type="RefSeq" id="XP_046063312.1">
    <property type="nucleotide sequence ID" value="XM_046203546.1"/>
</dbReference>
<reference evidence="1" key="2">
    <citation type="submission" date="2021-01" db="EMBL/GenBank/DDBJ databases">
        <authorList>
            <person name="Schikora-Tamarit M.A."/>
        </authorList>
    </citation>
    <scope>NUCLEOTIDE SEQUENCE</scope>
    <source>
        <strain evidence="1">CBS6075</strain>
    </source>
</reference>
<evidence type="ECO:0000313" key="2">
    <source>
        <dbReference type="Proteomes" id="UP000769157"/>
    </source>
</evidence>
<organism evidence="1 2">
    <name type="scientific">Ogataea philodendri</name>
    <dbReference type="NCBI Taxonomy" id="1378263"/>
    <lineage>
        <taxon>Eukaryota</taxon>
        <taxon>Fungi</taxon>
        <taxon>Dikarya</taxon>
        <taxon>Ascomycota</taxon>
        <taxon>Saccharomycotina</taxon>
        <taxon>Pichiomycetes</taxon>
        <taxon>Pichiales</taxon>
        <taxon>Pichiaceae</taxon>
        <taxon>Ogataea</taxon>
    </lineage>
</organism>